<accession>A0A7W9HNC0</accession>
<evidence type="ECO:0000313" key="2">
    <source>
        <dbReference type="EMBL" id="MBB5805457.1"/>
    </source>
</evidence>
<dbReference type="Proteomes" id="UP000552097">
    <property type="component" value="Unassembled WGS sequence"/>
</dbReference>
<feature type="region of interest" description="Disordered" evidence="1">
    <location>
        <begin position="15"/>
        <end position="69"/>
    </location>
</feature>
<comment type="caution">
    <text evidence="2">The sequence shown here is derived from an EMBL/GenBank/DDBJ whole genome shotgun (WGS) entry which is preliminary data.</text>
</comment>
<evidence type="ECO:0000256" key="1">
    <source>
        <dbReference type="SAM" id="MobiDB-lite"/>
    </source>
</evidence>
<dbReference type="EMBL" id="JACHMO010000001">
    <property type="protein sequence ID" value="MBB5805457.1"/>
    <property type="molecule type" value="Genomic_DNA"/>
</dbReference>
<protein>
    <submittedName>
        <fullName evidence="2">Uncharacterized protein</fullName>
    </submittedName>
</protein>
<organism evidence="2 3">
    <name type="scientific">Saccharothrix ecbatanensis</name>
    <dbReference type="NCBI Taxonomy" id="1105145"/>
    <lineage>
        <taxon>Bacteria</taxon>
        <taxon>Bacillati</taxon>
        <taxon>Actinomycetota</taxon>
        <taxon>Actinomycetes</taxon>
        <taxon>Pseudonocardiales</taxon>
        <taxon>Pseudonocardiaceae</taxon>
        <taxon>Saccharothrix</taxon>
    </lineage>
</organism>
<gene>
    <name evidence="2" type="ORF">F4560_005225</name>
</gene>
<keyword evidence="3" id="KW-1185">Reference proteome</keyword>
<evidence type="ECO:0000313" key="3">
    <source>
        <dbReference type="Proteomes" id="UP000552097"/>
    </source>
</evidence>
<sequence>MARHDPNLVNRIDTVEEGIIDAGTDTGGGGGGAEPTGGPYKPTGDPLVKPMGGPYKPTGDEPVAVTPTN</sequence>
<feature type="compositionally biased region" description="Gly residues" evidence="1">
    <location>
        <begin position="25"/>
        <end position="35"/>
    </location>
</feature>
<name>A0A7W9HNC0_9PSEU</name>
<proteinExistence type="predicted"/>
<dbReference type="AlphaFoldDB" id="A0A7W9HNC0"/>
<dbReference type="RefSeq" id="WP_184923993.1">
    <property type="nucleotide sequence ID" value="NZ_JACHMO010000001.1"/>
</dbReference>
<reference evidence="2 3" key="1">
    <citation type="submission" date="2020-08" db="EMBL/GenBank/DDBJ databases">
        <title>Sequencing the genomes of 1000 actinobacteria strains.</title>
        <authorList>
            <person name="Klenk H.-P."/>
        </authorList>
    </citation>
    <scope>NUCLEOTIDE SEQUENCE [LARGE SCALE GENOMIC DNA]</scope>
    <source>
        <strain evidence="2 3">DSM 45486</strain>
    </source>
</reference>